<reference evidence="2 3" key="1">
    <citation type="submission" date="2014-07" db="EMBL/GenBank/DDBJ databases">
        <title>Epilithonimonas lactis LMG 22401 Genome.</title>
        <authorList>
            <person name="Pipes S.E."/>
            <person name="Stropko S.J."/>
        </authorList>
    </citation>
    <scope>NUCLEOTIDE SEQUENCE [LARGE SCALE GENOMIC DNA]</scope>
    <source>
        <strain evidence="2 3">LMG 24401</strain>
    </source>
</reference>
<feature type="domain" description="Methyltransferase" evidence="1">
    <location>
        <begin position="42"/>
        <end position="128"/>
    </location>
</feature>
<name>A0A085BIV9_9FLAO</name>
<dbReference type="GO" id="GO:0032259">
    <property type="term" value="P:methylation"/>
    <property type="evidence" value="ECO:0007669"/>
    <property type="project" value="UniProtKB-KW"/>
</dbReference>
<dbReference type="OrthoDB" id="9804312at2"/>
<dbReference type="Pfam" id="PF13649">
    <property type="entry name" value="Methyltransf_25"/>
    <property type="match status" value="1"/>
</dbReference>
<keyword evidence="3" id="KW-1185">Reference proteome</keyword>
<dbReference type="InterPro" id="IPR029063">
    <property type="entry name" value="SAM-dependent_MTases_sf"/>
</dbReference>
<keyword evidence="2" id="KW-0808">Transferase</keyword>
<dbReference type="AlphaFoldDB" id="A0A085BIV9"/>
<keyword evidence="2" id="KW-0489">Methyltransferase</keyword>
<comment type="caution">
    <text evidence="2">The sequence shown here is derived from an EMBL/GenBank/DDBJ whole genome shotgun (WGS) entry which is preliminary data.</text>
</comment>
<dbReference type="eggNOG" id="COG2227">
    <property type="taxonomic scope" value="Bacteria"/>
</dbReference>
<evidence type="ECO:0000313" key="3">
    <source>
        <dbReference type="Proteomes" id="UP000028623"/>
    </source>
</evidence>
<gene>
    <name evidence="2" type="ORF">IO89_10760</name>
</gene>
<dbReference type="SUPFAM" id="SSF53335">
    <property type="entry name" value="S-adenosyl-L-methionine-dependent methyltransferases"/>
    <property type="match status" value="1"/>
</dbReference>
<evidence type="ECO:0000259" key="1">
    <source>
        <dbReference type="Pfam" id="PF13649"/>
    </source>
</evidence>
<dbReference type="Gene3D" id="3.40.50.150">
    <property type="entry name" value="Vaccinia Virus protein VP39"/>
    <property type="match status" value="1"/>
</dbReference>
<dbReference type="InterPro" id="IPR041698">
    <property type="entry name" value="Methyltransf_25"/>
</dbReference>
<sequence>MKDFWDERYRQSDFVYGDQPNIYFAEKLAELTPGKALFPAEGEGRNAVYAAIQGFEVEAFDQSEEGKKKAMQLAEINSVKINYTTVSADTIGYKKESFDLLVMVFAHFPEILRRDLHRWFSSLVKKGGGIILEGFSKEHSKFQDENPNAGGPKHWEMLYDLEELKTDFSDFDFQEAYISETILSEGAYHKGKASVVRFFGTKR</sequence>
<evidence type="ECO:0000313" key="2">
    <source>
        <dbReference type="EMBL" id="KFC22404.1"/>
    </source>
</evidence>
<dbReference type="STRING" id="421072.SAMN04488097_2774"/>
<dbReference type="Proteomes" id="UP000028623">
    <property type="component" value="Unassembled WGS sequence"/>
</dbReference>
<dbReference type="RefSeq" id="WP_034741462.1">
    <property type="nucleotide sequence ID" value="NZ_FOFI01000003.1"/>
</dbReference>
<accession>A0A085BIV9</accession>
<dbReference type="GO" id="GO:0008168">
    <property type="term" value="F:methyltransferase activity"/>
    <property type="evidence" value="ECO:0007669"/>
    <property type="project" value="UniProtKB-KW"/>
</dbReference>
<protein>
    <submittedName>
        <fullName evidence="2">Methyltransferase</fullName>
    </submittedName>
</protein>
<dbReference type="EMBL" id="JPLY01000003">
    <property type="protein sequence ID" value="KFC22404.1"/>
    <property type="molecule type" value="Genomic_DNA"/>
</dbReference>
<proteinExistence type="predicted"/>
<organism evidence="2 3">
    <name type="scientific">Epilithonimonas lactis</name>
    <dbReference type="NCBI Taxonomy" id="421072"/>
    <lineage>
        <taxon>Bacteria</taxon>
        <taxon>Pseudomonadati</taxon>
        <taxon>Bacteroidota</taxon>
        <taxon>Flavobacteriia</taxon>
        <taxon>Flavobacteriales</taxon>
        <taxon>Weeksellaceae</taxon>
        <taxon>Chryseobacterium group</taxon>
        <taxon>Epilithonimonas</taxon>
    </lineage>
</organism>